<dbReference type="EMBL" id="GGMR01019895">
    <property type="protein sequence ID" value="MBY32514.1"/>
    <property type="molecule type" value="Transcribed_RNA"/>
</dbReference>
<dbReference type="AlphaFoldDB" id="A0A2S2PT48"/>
<gene>
    <name evidence="1" type="ORF">g.61984</name>
</gene>
<reference evidence="1" key="1">
    <citation type="submission" date="2018-04" db="EMBL/GenBank/DDBJ databases">
        <title>Transcriptome of Schizaphis graminum biotype I.</title>
        <authorList>
            <person name="Scully E.D."/>
            <person name="Geib S.M."/>
            <person name="Palmer N.A."/>
            <person name="Koch K."/>
            <person name="Bradshaw J."/>
            <person name="Heng-Moss T."/>
            <person name="Sarath G."/>
        </authorList>
    </citation>
    <scope>NUCLEOTIDE SEQUENCE</scope>
</reference>
<protein>
    <submittedName>
        <fullName evidence="1">Uncharacterized protein</fullName>
    </submittedName>
</protein>
<accession>A0A2S2PT48</accession>
<evidence type="ECO:0000313" key="1">
    <source>
        <dbReference type="EMBL" id="MBY32514.1"/>
    </source>
</evidence>
<name>A0A2S2PT48_SCHGA</name>
<proteinExistence type="predicted"/>
<organism evidence="1">
    <name type="scientific">Schizaphis graminum</name>
    <name type="common">Green bug aphid</name>
    <dbReference type="NCBI Taxonomy" id="13262"/>
    <lineage>
        <taxon>Eukaryota</taxon>
        <taxon>Metazoa</taxon>
        <taxon>Ecdysozoa</taxon>
        <taxon>Arthropoda</taxon>
        <taxon>Hexapoda</taxon>
        <taxon>Insecta</taxon>
        <taxon>Pterygota</taxon>
        <taxon>Neoptera</taxon>
        <taxon>Paraneoptera</taxon>
        <taxon>Hemiptera</taxon>
        <taxon>Sternorrhyncha</taxon>
        <taxon>Aphidomorpha</taxon>
        <taxon>Aphidoidea</taxon>
        <taxon>Aphididae</taxon>
        <taxon>Aphidini</taxon>
        <taxon>Schizaphis</taxon>
    </lineage>
</organism>
<sequence length="104" mass="12210">MIEGGINLGIDAGLKIIKISIFVEGKIVWIDLKVPAMFMWSLTKIPFKVIIRLAWKLTRKPLKLITPKYLQTTLKQLVDDYKMKNKMRKIPQSRFHRMKVSKLK</sequence>